<gene>
    <name evidence="2" type="ORF">SBAD_LOCUS9390</name>
</gene>
<protein>
    <submittedName>
        <fullName evidence="4">Aquarius_N domain-containing protein</fullName>
    </submittedName>
</protein>
<reference evidence="4" key="1">
    <citation type="submission" date="2016-06" db="UniProtKB">
        <authorList>
            <consortium name="WormBaseParasite"/>
        </authorList>
    </citation>
    <scope>IDENTIFICATION</scope>
</reference>
<proteinExistence type="predicted"/>
<evidence type="ECO:0000259" key="1">
    <source>
        <dbReference type="Pfam" id="PF16399"/>
    </source>
</evidence>
<name>A0A183J0J2_9BILA</name>
<reference evidence="2 3" key="2">
    <citation type="submission" date="2018-11" db="EMBL/GenBank/DDBJ databases">
        <authorList>
            <consortium name="Pathogen Informatics"/>
        </authorList>
    </citation>
    <scope>NUCLEOTIDE SEQUENCE [LARGE SCALE GENOMIC DNA]</scope>
</reference>
<dbReference type="Proteomes" id="UP000270296">
    <property type="component" value="Unassembled WGS sequence"/>
</dbReference>
<sequence>MTMIAGKNRSVPTVDQMVHDEIIQVVAEVYQKQLLKTNFALRQIMMLEFTQYLEFYLWPNYSGKESSLEHLISILVMVNEKFRERVPAWNAFKENPDEFESFFKRVLEAALQCDDLTLREQMIVVQFLDHCFSSVEVDLLRIHIQKLVSLPMWICLPMKIRDKIFMKNRKLRKYWKVIQKHDSKLSEEEKNEAEYQRRFLYRFICKFYRILSSIPAEGELI</sequence>
<evidence type="ECO:0000313" key="4">
    <source>
        <dbReference type="WBParaSite" id="SBAD_0000973001-mRNA-1"/>
    </source>
</evidence>
<dbReference type="WBParaSite" id="SBAD_0000973001-mRNA-1">
    <property type="protein sequence ID" value="SBAD_0000973001-mRNA-1"/>
    <property type="gene ID" value="SBAD_0000973001"/>
</dbReference>
<dbReference type="Pfam" id="PF16399">
    <property type="entry name" value="Aquarius_N_1st"/>
    <property type="match status" value="1"/>
</dbReference>
<dbReference type="EMBL" id="UZAM01012660">
    <property type="protein sequence ID" value="VDP22894.1"/>
    <property type="molecule type" value="Genomic_DNA"/>
</dbReference>
<dbReference type="OrthoDB" id="1879at2759"/>
<evidence type="ECO:0000313" key="2">
    <source>
        <dbReference type="EMBL" id="VDP22894.1"/>
    </source>
</evidence>
<keyword evidence="3" id="KW-1185">Reference proteome</keyword>
<evidence type="ECO:0000313" key="3">
    <source>
        <dbReference type="Proteomes" id="UP000270296"/>
    </source>
</evidence>
<dbReference type="AlphaFoldDB" id="A0A183J0J2"/>
<accession>A0A183J0J2</accession>
<organism evidence="4">
    <name type="scientific">Soboliphyme baturini</name>
    <dbReference type="NCBI Taxonomy" id="241478"/>
    <lineage>
        <taxon>Eukaryota</taxon>
        <taxon>Metazoa</taxon>
        <taxon>Ecdysozoa</taxon>
        <taxon>Nematoda</taxon>
        <taxon>Enoplea</taxon>
        <taxon>Dorylaimia</taxon>
        <taxon>Dioctophymatida</taxon>
        <taxon>Dioctophymatoidea</taxon>
        <taxon>Soboliphymatidae</taxon>
        <taxon>Soboliphyme</taxon>
    </lineage>
</organism>
<dbReference type="InterPro" id="IPR032174">
    <property type="entry name" value="Aquarius_N"/>
</dbReference>
<feature type="domain" description="RNA helicase aquarius N-terminal" evidence="1">
    <location>
        <begin position="24"/>
        <end position="219"/>
    </location>
</feature>